<dbReference type="RefSeq" id="WP_087402538.1">
    <property type="nucleotide sequence ID" value="NZ_AP031440.1"/>
</dbReference>
<organism evidence="1 2">
    <name type="scientific">Alistipes onderdonkii</name>
    <dbReference type="NCBI Taxonomy" id="328813"/>
    <lineage>
        <taxon>Bacteria</taxon>
        <taxon>Pseudomonadati</taxon>
        <taxon>Bacteroidota</taxon>
        <taxon>Bacteroidia</taxon>
        <taxon>Bacteroidales</taxon>
        <taxon>Rikenellaceae</taxon>
        <taxon>Alistipes</taxon>
    </lineage>
</organism>
<proteinExistence type="predicted"/>
<sequence>MNKAISLLVLIHSMTKAEKRYFKLYSNLQEGDKVYLTLFALMEECSSVEEVARRFGVDAGESSFDIAVKHLYKVVVDCLLHLRSRYDIQARISNRMAEAEILFRCGLLQAATEELSRAKKLAGQYEMTALLMLIRQTELRYLSAGDFQGMSEKQLVEKQMKVNETFKHLRSANQHMQLYDILKYRALYRSKVRSEQECQSLNDLVLSELHLIANNTYNGFEVDKLHQLFQSTYFLQSGNYKAAIRIYQQLLELFDHNPGRMLNPPLHYLDAVLGVLDSLLSAGLYDEMPFFIAKLHRLTESDYPQEFVRKVLAYIYIYDSFRLINCGAFADAQELYKLHEETLFRKLSQQKLDVQLLLQLNLVVLHLVCDRGGEARKAMTRIQATGLVFYNFPAFRIARLVNLLLQAECGRFDFAENEIKSIRRSTAIGNSSVEKLVFRFVRLFPLPGSRRERGRLWERLYGAVQAVAADKYERPLLKYFDFTAWIEACLTGAALSDVLGRNTRQQAERFSV</sequence>
<evidence type="ECO:0000313" key="2">
    <source>
        <dbReference type="Proteomes" id="UP000195772"/>
    </source>
</evidence>
<dbReference type="Proteomes" id="UP000195772">
    <property type="component" value="Unassembled WGS sequence"/>
</dbReference>
<dbReference type="AlphaFoldDB" id="A0A1Y3R352"/>
<gene>
    <name evidence="1" type="ORF">B5G41_09370</name>
</gene>
<accession>A0A1Y3R352</accession>
<comment type="caution">
    <text evidence="1">The sequence shown here is derived from an EMBL/GenBank/DDBJ whole genome shotgun (WGS) entry which is preliminary data.</text>
</comment>
<dbReference type="eggNOG" id="ENOG502ZA86">
    <property type="taxonomic scope" value="Bacteria"/>
</dbReference>
<name>A0A1Y3R352_9BACT</name>
<dbReference type="OrthoDB" id="714416at2"/>
<evidence type="ECO:0000313" key="1">
    <source>
        <dbReference type="EMBL" id="OUN03230.1"/>
    </source>
</evidence>
<reference evidence="2" key="1">
    <citation type="submission" date="2017-04" db="EMBL/GenBank/DDBJ databases">
        <title>Function of individual gut microbiota members based on whole genome sequencing of pure cultures obtained from chicken caecum.</title>
        <authorList>
            <person name="Medvecky M."/>
            <person name="Cejkova D."/>
            <person name="Polansky O."/>
            <person name="Karasova D."/>
            <person name="Kubasova T."/>
            <person name="Cizek A."/>
            <person name="Rychlik I."/>
        </authorList>
    </citation>
    <scope>NUCLEOTIDE SEQUENCE [LARGE SCALE GENOMIC DNA]</scope>
    <source>
        <strain evidence="2">An90</strain>
    </source>
</reference>
<protein>
    <submittedName>
        <fullName evidence="1">Uncharacterized protein</fullName>
    </submittedName>
</protein>
<dbReference type="EMBL" id="NFHB01000005">
    <property type="protein sequence ID" value="OUN03230.1"/>
    <property type="molecule type" value="Genomic_DNA"/>
</dbReference>